<accession>A0A9N9T6T3</accession>
<name>A0A9N9T6T3_DIABA</name>
<sequence>MLRVFDTAMWTWTLKQKYINKLQSFEMWCYRRMLRIAWTQKKTNTEVLQVMGKECEIINTIKIRKLQYLGYEMRGQRYELLRLIIQEKIRGERSIGRRRVSLLKNLRDWFKCSSIELFRAAVDKVKIMMMISNLRLGDGT</sequence>
<evidence type="ECO:0000313" key="2">
    <source>
        <dbReference type="Proteomes" id="UP001153709"/>
    </source>
</evidence>
<evidence type="ECO:0000313" key="1">
    <source>
        <dbReference type="EMBL" id="CAG9837634.1"/>
    </source>
</evidence>
<organism evidence="1 2">
    <name type="scientific">Diabrotica balteata</name>
    <name type="common">Banded cucumber beetle</name>
    <dbReference type="NCBI Taxonomy" id="107213"/>
    <lineage>
        <taxon>Eukaryota</taxon>
        <taxon>Metazoa</taxon>
        <taxon>Ecdysozoa</taxon>
        <taxon>Arthropoda</taxon>
        <taxon>Hexapoda</taxon>
        <taxon>Insecta</taxon>
        <taxon>Pterygota</taxon>
        <taxon>Neoptera</taxon>
        <taxon>Endopterygota</taxon>
        <taxon>Coleoptera</taxon>
        <taxon>Polyphaga</taxon>
        <taxon>Cucujiformia</taxon>
        <taxon>Chrysomeloidea</taxon>
        <taxon>Chrysomelidae</taxon>
        <taxon>Galerucinae</taxon>
        <taxon>Diabroticina</taxon>
        <taxon>Diabroticites</taxon>
        <taxon>Diabrotica</taxon>
    </lineage>
</organism>
<dbReference type="EMBL" id="OU898282">
    <property type="protein sequence ID" value="CAG9837634.1"/>
    <property type="molecule type" value="Genomic_DNA"/>
</dbReference>
<proteinExistence type="predicted"/>
<reference evidence="1" key="1">
    <citation type="submission" date="2022-01" db="EMBL/GenBank/DDBJ databases">
        <authorList>
            <person name="King R."/>
        </authorList>
    </citation>
    <scope>NUCLEOTIDE SEQUENCE</scope>
</reference>
<dbReference type="OrthoDB" id="8196546at2759"/>
<dbReference type="AlphaFoldDB" id="A0A9N9T6T3"/>
<gene>
    <name evidence="1" type="ORF">DIABBA_LOCUS10602</name>
</gene>
<dbReference type="Proteomes" id="UP001153709">
    <property type="component" value="Chromosome 7"/>
</dbReference>
<keyword evidence="2" id="KW-1185">Reference proteome</keyword>
<protein>
    <submittedName>
        <fullName evidence="1">Uncharacterized protein</fullName>
    </submittedName>
</protein>